<reference evidence="2" key="3">
    <citation type="submission" date="2025-09" db="UniProtKB">
        <authorList>
            <consortium name="Ensembl"/>
        </authorList>
    </citation>
    <scope>IDENTIFICATION</scope>
</reference>
<proteinExistence type="predicted"/>
<sequence>MSFSQIHNSHPVTFEDVMDVAVRFSPQEWASLDERQKEMYRSVMEGNYEMLVSLCRATRSPLSLLSSRLSPPAPGALFPRSVHFTSAPQCLPCHKGPGIAPRI</sequence>
<dbReference type="Gene3D" id="6.10.140.140">
    <property type="match status" value="1"/>
</dbReference>
<dbReference type="PANTHER" id="PTHR23232:SF118">
    <property type="entry name" value="ZINC FINGER PROTEIN 746"/>
    <property type="match status" value="1"/>
</dbReference>
<dbReference type="SMART" id="SM00349">
    <property type="entry name" value="KRAB"/>
    <property type="match status" value="1"/>
</dbReference>
<dbReference type="SUPFAM" id="SSF109640">
    <property type="entry name" value="KRAB domain (Kruppel-associated box)"/>
    <property type="match status" value="1"/>
</dbReference>
<dbReference type="InterPro" id="IPR001909">
    <property type="entry name" value="KRAB"/>
</dbReference>
<reference evidence="2" key="1">
    <citation type="submission" date="2020-10" db="EMBL/GenBank/DDBJ databases">
        <title>Catharus ustulatus (Swainson's thrush) genome, bCatUst1, primary haplotype v2.</title>
        <authorList>
            <person name="Delmore K."/>
            <person name="Vafadar M."/>
            <person name="Formenti G."/>
            <person name="Chow W."/>
            <person name="Pelan S."/>
            <person name="Howe K."/>
            <person name="Rhie A."/>
            <person name="Mountcastle J."/>
            <person name="Haase B."/>
            <person name="Fedrigo O."/>
            <person name="Jarvis E.D."/>
        </authorList>
    </citation>
    <scope>NUCLEOTIDE SEQUENCE [LARGE SCALE GENOMIC DNA]</scope>
</reference>
<dbReference type="Ensembl" id="ENSCUST00005005215.1">
    <property type="protein sequence ID" value="ENSCUSP00005005008.1"/>
    <property type="gene ID" value="ENSCUSG00005003221.1"/>
</dbReference>
<feature type="domain" description="KRAB" evidence="1">
    <location>
        <begin position="15"/>
        <end position="88"/>
    </location>
</feature>
<reference evidence="2" key="2">
    <citation type="submission" date="2025-08" db="UniProtKB">
        <authorList>
            <consortium name="Ensembl"/>
        </authorList>
    </citation>
    <scope>IDENTIFICATION</scope>
</reference>
<evidence type="ECO:0000313" key="3">
    <source>
        <dbReference type="Proteomes" id="UP000694563"/>
    </source>
</evidence>
<dbReference type="InterPro" id="IPR050169">
    <property type="entry name" value="Krueppel_C2H2_ZnF"/>
</dbReference>
<dbReference type="Pfam" id="PF01352">
    <property type="entry name" value="KRAB"/>
    <property type="match status" value="1"/>
</dbReference>
<dbReference type="GO" id="GO:0006355">
    <property type="term" value="P:regulation of DNA-templated transcription"/>
    <property type="evidence" value="ECO:0007669"/>
    <property type="project" value="InterPro"/>
</dbReference>
<organism evidence="2 3">
    <name type="scientific">Catharus ustulatus</name>
    <name type="common">Russet-backed thrush</name>
    <name type="synonym">Hylocichla ustulatus</name>
    <dbReference type="NCBI Taxonomy" id="91951"/>
    <lineage>
        <taxon>Eukaryota</taxon>
        <taxon>Metazoa</taxon>
        <taxon>Chordata</taxon>
        <taxon>Craniata</taxon>
        <taxon>Vertebrata</taxon>
        <taxon>Euteleostomi</taxon>
        <taxon>Archelosauria</taxon>
        <taxon>Archosauria</taxon>
        <taxon>Dinosauria</taxon>
        <taxon>Saurischia</taxon>
        <taxon>Theropoda</taxon>
        <taxon>Coelurosauria</taxon>
        <taxon>Aves</taxon>
        <taxon>Neognathae</taxon>
        <taxon>Neoaves</taxon>
        <taxon>Telluraves</taxon>
        <taxon>Australaves</taxon>
        <taxon>Passeriformes</taxon>
        <taxon>Turdidae</taxon>
        <taxon>Catharus</taxon>
    </lineage>
</organism>
<dbReference type="Proteomes" id="UP000694563">
    <property type="component" value="Chromosome 1"/>
</dbReference>
<name>A0A8C3TXL2_CATUS</name>
<protein>
    <recommendedName>
        <fullName evidence="1">KRAB domain-containing protein</fullName>
    </recommendedName>
</protein>
<accession>A0A8C3TXL2</accession>
<dbReference type="PROSITE" id="PS50805">
    <property type="entry name" value="KRAB"/>
    <property type="match status" value="1"/>
</dbReference>
<evidence type="ECO:0000259" key="1">
    <source>
        <dbReference type="PROSITE" id="PS50805"/>
    </source>
</evidence>
<dbReference type="InterPro" id="IPR036051">
    <property type="entry name" value="KRAB_dom_sf"/>
</dbReference>
<dbReference type="AlphaFoldDB" id="A0A8C3TXL2"/>
<dbReference type="PANTHER" id="PTHR23232">
    <property type="entry name" value="KRAB DOMAIN C2H2 ZINC FINGER"/>
    <property type="match status" value="1"/>
</dbReference>
<dbReference type="CDD" id="cd07765">
    <property type="entry name" value="KRAB_A-box"/>
    <property type="match status" value="1"/>
</dbReference>
<keyword evidence="3" id="KW-1185">Reference proteome</keyword>
<evidence type="ECO:0000313" key="2">
    <source>
        <dbReference type="Ensembl" id="ENSCUSP00005005008.1"/>
    </source>
</evidence>